<dbReference type="SUPFAM" id="SSF64438">
    <property type="entry name" value="CNF1/YfiH-like putative cysteine hydrolases"/>
    <property type="match status" value="1"/>
</dbReference>
<dbReference type="Pfam" id="PF02578">
    <property type="entry name" value="Cu-oxidase_4"/>
    <property type="match status" value="1"/>
</dbReference>
<evidence type="ECO:0000256" key="11">
    <source>
        <dbReference type="RuleBase" id="RU361274"/>
    </source>
</evidence>
<dbReference type="GO" id="GO:0017061">
    <property type="term" value="F:S-methyl-5-thioadenosine phosphorylase activity"/>
    <property type="evidence" value="ECO:0007669"/>
    <property type="project" value="UniProtKB-EC"/>
</dbReference>
<dbReference type="Gene3D" id="3.60.140.10">
    <property type="entry name" value="CNF1/YfiH-like putative cysteine hydrolases"/>
    <property type="match status" value="1"/>
</dbReference>
<evidence type="ECO:0000256" key="8">
    <source>
        <dbReference type="ARBA" id="ARBA00047989"/>
    </source>
</evidence>
<protein>
    <recommendedName>
        <fullName evidence="11">Purine nucleoside phosphorylase</fullName>
    </recommendedName>
</protein>
<evidence type="ECO:0000256" key="7">
    <source>
        <dbReference type="ARBA" id="ARBA00022833"/>
    </source>
</evidence>
<evidence type="ECO:0000256" key="10">
    <source>
        <dbReference type="ARBA" id="ARBA00049893"/>
    </source>
</evidence>
<dbReference type="GO" id="GO:0016787">
    <property type="term" value="F:hydrolase activity"/>
    <property type="evidence" value="ECO:0007669"/>
    <property type="project" value="UniProtKB-KW"/>
</dbReference>
<organism evidence="12 13">
    <name type="scientific">Clostridium chromiireducens</name>
    <dbReference type="NCBI Taxonomy" id="225345"/>
    <lineage>
        <taxon>Bacteria</taxon>
        <taxon>Bacillati</taxon>
        <taxon>Bacillota</taxon>
        <taxon>Clostridia</taxon>
        <taxon>Eubacteriales</taxon>
        <taxon>Clostridiaceae</taxon>
        <taxon>Clostridium</taxon>
    </lineage>
</organism>
<keyword evidence="5" id="KW-0479">Metal-binding</keyword>
<dbReference type="RefSeq" id="WP_079439878.1">
    <property type="nucleotide sequence ID" value="NZ_MZGT01000027.1"/>
</dbReference>
<keyword evidence="7" id="KW-0862">Zinc</keyword>
<keyword evidence="6" id="KW-0378">Hydrolase</keyword>
<dbReference type="InterPro" id="IPR003730">
    <property type="entry name" value="Cu_polyphenol_OxRdtase"/>
</dbReference>
<keyword evidence="4" id="KW-0808">Transferase</keyword>
<keyword evidence="13" id="KW-1185">Reference proteome</keyword>
<evidence type="ECO:0000256" key="2">
    <source>
        <dbReference type="ARBA" id="ARBA00003215"/>
    </source>
</evidence>
<sequence>MNKLDLKVLDKQEDFFIINGKEFNIGFTNAEKERSFNRNTEEGIKELNSLKEEFGANEVIYLKQIHSDKILNYIENGKSIKDEEADAIITKEKGIIIGVFTADCVPIILVDEEKKVAAAIHSGWRGTYESITFKTIEKMKKEFSINVKNLKAYIGPHIRKCCYEVSEELKLKFIEKKTEIKKEDLFCGRNLNLEVCILDDLKKAGIQDENINSIDLCTYCSEDVKLHSYRKSQGSYGRMFSFIILR</sequence>
<dbReference type="STRING" id="225345.CLCHR_22430"/>
<dbReference type="InterPro" id="IPR011324">
    <property type="entry name" value="Cytotoxic_necrot_fac-like_cat"/>
</dbReference>
<evidence type="ECO:0000256" key="9">
    <source>
        <dbReference type="ARBA" id="ARBA00048968"/>
    </source>
</evidence>
<comment type="catalytic activity">
    <reaction evidence="10">
        <text>S-methyl-5'-thioadenosine + phosphate = 5-(methylsulfanyl)-alpha-D-ribose 1-phosphate + adenine</text>
        <dbReference type="Rhea" id="RHEA:11852"/>
        <dbReference type="ChEBI" id="CHEBI:16708"/>
        <dbReference type="ChEBI" id="CHEBI:17509"/>
        <dbReference type="ChEBI" id="CHEBI:43474"/>
        <dbReference type="ChEBI" id="CHEBI:58533"/>
        <dbReference type="EC" id="2.4.2.28"/>
    </reaction>
    <physiologicalReaction direction="left-to-right" evidence="10">
        <dbReference type="Rhea" id="RHEA:11853"/>
    </physiologicalReaction>
</comment>
<evidence type="ECO:0000256" key="5">
    <source>
        <dbReference type="ARBA" id="ARBA00022723"/>
    </source>
</evidence>
<evidence type="ECO:0000313" key="12">
    <source>
        <dbReference type="EMBL" id="OPJ61838.1"/>
    </source>
</evidence>
<gene>
    <name evidence="12" type="primary">yfiH</name>
    <name evidence="12" type="ORF">CLCHR_22430</name>
</gene>
<evidence type="ECO:0000313" key="13">
    <source>
        <dbReference type="Proteomes" id="UP000191056"/>
    </source>
</evidence>
<evidence type="ECO:0000256" key="3">
    <source>
        <dbReference type="ARBA" id="ARBA00007353"/>
    </source>
</evidence>
<comment type="catalytic activity">
    <reaction evidence="1">
        <text>inosine + phosphate = alpha-D-ribose 1-phosphate + hypoxanthine</text>
        <dbReference type="Rhea" id="RHEA:27646"/>
        <dbReference type="ChEBI" id="CHEBI:17368"/>
        <dbReference type="ChEBI" id="CHEBI:17596"/>
        <dbReference type="ChEBI" id="CHEBI:43474"/>
        <dbReference type="ChEBI" id="CHEBI:57720"/>
        <dbReference type="EC" id="2.4.2.1"/>
    </reaction>
    <physiologicalReaction direction="left-to-right" evidence="1">
        <dbReference type="Rhea" id="RHEA:27647"/>
    </physiologicalReaction>
</comment>
<accession>A0A1V4IP95</accession>
<dbReference type="GO" id="GO:0005507">
    <property type="term" value="F:copper ion binding"/>
    <property type="evidence" value="ECO:0007669"/>
    <property type="project" value="TreeGrafter"/>
</dbReference>
<name>A0A1V4IP95_9CLOT</name>
<dbReference type="PANTHER" id="PTHR30616:SF2">
    <property type="entry name" value="PURINE NUCLEOSIDE PHOSPHORYLASE LACC1"/>
    <property type="match status" value="1"/>
</dbReference>
<dbReference type="PANTHER" id="PTHR30616">
    <property type="entry name" value="UNCHARACTERIZED PROTEIN YFIH"/>
    <property type="match status" value="1"/>
</dbReference>
<dbReference type="Proteomes" id="UP000191056">
    <property type="component" value="Unassembled WGS sequence"/>
</dbReference>
<comment type="function">
    <text evidence="2">Purine nucleoside enzyme that catalyzes the phosphorolysis of adenosine and inosine nucleosides, yielding D-ribose 1-phosphate and the respective free bases, adenine and hypoxanthine. Also catalyzes the phosphorolysis of S-methyl-5'-thioadenosine into adenine and S-methyl-5-thio-alpha-D-ribose 1-phosphate. Also has adenosine deaminase activity.</text>
</comment>
<evidence type="ECO:0000256" key="6">
    <source>
        <dbReference type="ARBA" id="ARBA00022801"/>
    </source>
</evidence>
<evidence type="ECO:0000256" key="4">
    <source>
        <dbReference type="ARBA" id="ARBA00022679"/>
    </source>
</evidence>
<dbReference type="NCBIfam" id="TIGR00726">
    <property type="entry name" value="peptidoglycan editing factor PgeF"/>
    <property type="match status" value="1"/>
</dbReference>
<dbReference type="CDD" id="cd16833">
    <property type="entry name" value="YfiH"/>
    <property type="match status" value="1"/>
</dbReference>
<comment type="similarity">
    <text evidence="3 11">Belongs to the purine nucleoside phosphorylase YfiH/LACC1 family.</text>
</comment>
<dbReference type="AlphaFoldDB" id="A0A1V4IP95"/>
<proteinExistence type="inferred from homology"/>
<comment type="catalytic activity">
    <reaction evidence="8">
        <text>adenosine + H2O + H(+) = inosine + NH4(+)</text>
        <dbReference type="Rhea" id="RHEA:24408"/>
        <dbReference type="ChEBI" id="CHEBI:15377"/>
        <dbReference type="ChEBI" id="CHEBI:15378"/>
        <dbReference type="ChEBI" id="CHEBI:16335"/>
        <dbReference type="ChEBI" id="CHEBI:17596"/>
        <dbReference type="ChEBI" id="CHEBI:28938"/>
        <dbReference type="EC" id="3.5.4.4"/>
    </reaction>
    <physiologicalReaction direction="left-to-right" evidence="8">
        <dbReference type="Rhea" id="RHEA:24409"/>
    </physiologicalReaction>
</comment>
<reference evidence="12 13" key="1">
    <citation type="submission" date="2017-03" db="EMBL/GenBank/DDBJ databases">
        <title>Genome sequence of Clostridium chromiireducens DSM 23318.</title>
        <authorList>
            <person name="Poehlein A."/>
            <person name="Daniel R."/>
        </authorList>
    </citation>
    <scope>NUCLEOTIDE SEQUENCE [LARGE SCALE GENOMIC DNA]</scope>
    <source>
        <strain evidence="12 13">DSM 23318</strain>
    </source>
</reference>
<comment type="caution">
    <text evidence="12">The sequence shown here is derived from an EMBL/GenBank/DDBJ whole genome shotgun (WGS) entry which is preliminary data.</text>
</comment>
<comment type="catalytic activity">
    <reaction evidence="9">
        <text>adenosine + phosphate = alpha-D-ribose 1-phosphate + adenine</text>
        <dbReference type="Rhea" id="RHEA:27642"/>
        <dbReference type="ChEBI" id="CHEBI:16335"/>
        <dbReference type="ChEBI" id="CHEBI:16708"/>
        <dbReference type="ChEBI" id="CHEBI:43474"/>
        <dbReference type="ChEBI" id="CHEBI:57720"/>
        <dbReference type="EC" id="2.4.2.1"/>
    </reaction>
    <physiologicalReaction direction="left-to-right" evidence="9">
        <dbReference type="Rhea" id="RHEA:27643"/>
    </physiologicalReaction>
</comment>
<evidence type="ECO:0000256" key="1">
    <source>
        <dbReference type="ARBA" id="ARBA00000553"/>
    </source>
</evidence>
<dbReference type="OrthoDB" id="4279at2"/>
<dbReference type="EMBL" id="MZGT01000027">
    <property type="protein sequence ID" value="OPJ61838.1"/>
    <property type="molecule type" value="Genomic_DNA"/>
</dbReference>
<dbReference type="InterPro" id="IPR038371">
    <property type="entry name" value="Cu_polyphenol_OxRdtase_sf"/>
</dbReference>